<name>A0ABU5HAX8_9BACT</name>
<accession>A0ABU5HAX8</accession>
<keyword evidence="1" id="KW-0067">ATP-binding</keyword>
<dbReference type="PANTHER" id="PTHR21621:SF0">
    <property type="entry name" value="BETA-CITRYLGLUTAMATE SYNTHASE B-RELATED"/>
    <property type="match status" value="1"/>
</dbReference>
<evidence type="ECO:0000259" key="2">
    <source>
        <dbReference type="PROSITE" id="PS50975"/>
    </source>
</evidence>
<dbReference type="SUPFAM" id="SSF56059">
    <property type="entry name" value="Glutathione synthetase ATP-binding domain-like"/>
    <property type="match status" value="1"/>
</dbReference>
<sequence>MILIVTSRGDAHALAAERAFEKKGVAFRTWYIDDHPPTLEMAFRPGGARPRGTLGRGGETIALDDIRAVWHRKPKPMQYPAGLDPQLVLESQQETGEGLRALFLHLEDRFWVNPPWHERELALSKVHQLEVASALGFRVPRTLLTNDPQELQAFYRSCGGEVIYKLVSGVAIPGVLQNGRVLYTTKLTPRHLAEVERLVAAPGLFQEYIPKRSELRVNVIGRKVFATLVDSQQVEESRVDWRRGQDRGLEFRAHELPPAIEERCRAFTRSLGLAFGALDLILTPDGDYVLLEINPAGQWLWIERETRQPLLDNLTEMLLQGTTDYVDSMPERRVTPDDTLRYLSELER</sequence>
<dbReference type="InterPro" id="IPR048936">
    <property type="entry name" value="MvdD-like_ATPgrasp"/>
</dbReference>
<dbReference type="InterPro" id="IPR011761">
    <property type="entry name" value="ATP-grasp"/>
</dbReference>
<dbReference type="PROSITE" id="PS50975">
    <property type="entry name" value="ATP_GRASP"/>
    <property type="match status" value="1"/>
</dbReference>
<dbReference type="PANTHER" id="PTHR21621">
    <property type="entry name" value="RIBOSOMAL PROTEIN S6 MODIFICATION PROTEIN"/>
    <property type="match status" value="1"/>
</dbReference>
<protein>
    <recommendedName>
        <fullName evidence="2">ATP-grasp domain-containing protein</fullName>
    </recommendedName>
</protein>
<dbReference type="RefSeq" id="WP_321549182.1">
    <property type="nucleotide sequence ID" value="NZ_JAXIVS010000011.1"/>
</dbReference>
<comment type="caution">
    <text evidence="3">The sequence shown here is derived from an EMBL/GenBank/DDBJ whole genome shotgun (WGS) entry which is preliminary data.</text>
</comment>
<keyword evidence="1" id="KW-0547">Nucleotide-binding</keyword>
<evidence type="ECO:0000313" key="3">
    <source>
        <dbReference type="EMBL" id="MDY7230460.1"/>
    </source>
</evidence>
<dbReference type="Gene3D" id="3.30.470.20">
    <property type="entry name" value="ATP-grasp fold, B domain"/>
    <property type="match status" value="1"/>
</dbReference>
<dbReference type="Proteomes" id="UP001291309">
    <property type="component" value="Unassembled WGS sequence"/>
</dbReference>
<dbReference type="EMBL" id="JAXIVS010000011">
    <property type="protein sequence ID" value="MDY7230460.1"/>
    <property type="molecule type" value="Genomic_DNA"/>
</dbReference>
<organism evidence="3 4">
    <name type="scientific">Hyalangium rubrum</name>
    <dbReference type="NCBI Taxonomy" id="3103134"/>
    <lineage>
        <taxon>Bacteria</taxon>
        <taxon>Pseudomonadati</taxon>
        <taxon>Myxococcota</taxon>
        <taxon>Myxococcia</taxon>
        <taxon>Myxococcales</taxon>
        <taxon>Cystobacterineae</taxon>
        <taxon>Archangiaceae</taxon>
        <taxon>Hyalangium</taxon>
    </lineage>
</organism>
<dbReference type="Pfam" id="PF21068">
    <property type="entry name" value="ATPgraspMvdD"/>
    <property type="match status" value="1"/>
</dbReference>
<keyword evidence="4" id="KW-1185">Reference proteome</keyword>
<reference evidence="3 4" key="1">
    <citation type="submission" date="2023-12" db="EMBL/GenBank/DDBJ databases">
        <title>the genome sequence of Hyalangium sp. s54d21.</title>
        <authorList>
            <person name="Zhang X."/>
        </authorList>
    </citation>
    <scope>NUCLEOTIDE SEQUENCE [LARGE SCALE GENOMIC DNA]</scope>
    <source>
        <strain evidence="4">s54d21</strain>
    </source>
</reference>
<proteinExistence type="predicted"/>
<evidence type="ECO:0000313" key="4">
    <source>
        <dbReference type="Proteomes" id="UP001291309"/>
    </source>
</evidence>
<feature type="domain" description="ATP-grasp" evidence="2">
    <location>
        <begin position="129"/>
        <end position="319"/>
    </location>
</feature>
<evidence type="ECO:0000256" key="1">
    <source>
        <dbReference type="PROSITE-ProRule" id="PRU00409"/>
    </source>
</evidence>
<gene>
    <name evidence="3" type="ORF">SYV04_28955</name>
</gene>